<organism evidence="4">
    <name type="scientific">Mesocestoides corti</name>
    <name type="common">Flatworm</name>
    <dbReference type="NCBI Taxonomy" id="53468"/>
    <lineage>
        <taxon>Eukaryota</taxon>
        <taxon>Metazoa</taxon>
        <taxon>Spiralia</taxon>
        <taxon>Lophotrochozoa</taxon>
        <taxon>Platyhelminthes</taxon>
        <taxon>Cestoda</taxon>
        <taxon>Eucestoda</taxon>
        <taxon>Cyclophyllidea</taxon>
        <taxon>Mesocestoididae</taxon>
        <taxon>Mesocestoides</taxon>
    </lineage>
</organism>
<feature type="region of interest" description="Disordered" evidence="1">
    <location>
        <begin position="18"/>
        <end position="91"/>
    </location>
</feature>
<dbReference type="Proteomes" id="UP000267029">
    <property type="component" value="Unassembled WGS sequence"/>
</dbReference>
<accession>A0A0R3UBV0</accession>
<reference evidence="4" key="1">
    <citation type="submission" date="2017-02" db="UniProtKB">
        <authorList>
            <consortium name="WormBaseParasite"/>
        </authorList>
    </citation>
    <scope>IDENTIFICATION</scope>
</reference>
<dbReference type="WBParaSite" id="MCOS_0000439801-mRNA-1">
    <property type="protein sequence ID" value="MCOS_0000439801-mRNA-1"/>
    <property type="gene ID" value="MCOS_0000439801"/>
</dbReference>
<dbReference type="AlphaFoldDB" id="A0A0R3UBV0"/>
<dbReference type="EMBL" id="UXSR01001596">
    <property type="protein sequence ID" value="VDD78396.1"/>
    <property type="molecule type" value="Genomic_DNA"/>
</dbReference>
<name>A0A0R3UBV0_MESCO</name>
<feature type="compositionally biased region" description="Gly residues" evidence="1">
    <location>
        <begin position="25"/>
        <end position="35"/>
    </location>
</feature>
<reference evidence="2 3" key="2">
    <citation type="submission" date="2018-10" db="EMBL/GenBank/DDBJ databases">
        <authorList>
            <consortium name="Pathogen Informatics"/>
        </authorList>
    </citation>
    <scope>NUCLEOTIDE SEQUENCE [LARGE SCALE GENOMIC DNA]</scope>
</reference>
<gene>
    <name evidence="2" type="ORF">MCOS_LOCUS4399</name>
</gene>
<keyword evidence="3" id="KW-1185">Reference proteome</keyword>
<evidence type="ECO:0000313" key="2">
    <source>
        <dbReference type="EMBL" id="VDD78396.1"/>
    </source>
</evidence>
<proteinExistence type="predicted"/>
<feature type="compositionally biased region" description="Polar residues" evidence="1">
    <location>
        <begin position="45"/>
        <end position="55"/>
    </location>
</feature>
<protein>
    <submittedName>
        <fullName evidence="2 4">Uncharacterized protein</fullName>
    </submittedName>
</protein>
<evidence type="ECO:0000313" key="4">
    <source>
        <dbReference type="WBParaSite" id="MCOS_0000439801-mRNA-1"/>
    </source>
</evidence>
<evidence type="ECO:0000256" key="1">
    <source>
        <dbReference type="SAM" id="MobiDB-lite"/>
    </source>
</evidence>
<evidence type="ECO:0000313" key="3">
    <source>
        <dbReference type="Proteomes" id="UP000267029"/>
    </source>
</evidence>
<sequence length="192" mass="22001">MSNLGRADYDYHVQQQHQLWSQGGRTSGGGGGGGQDARVADRGKTTTALSGNRLSMQPKPRGSNHQSRARTKPYHGTSPLPSAPHAHNPRIRDRPFMRINLHRPFHDYETQFWFVLHLDEMFVYVNVISTCDVFFIWKLFSDCFMRGKCPSMSDVHSRTTNSELRDLRTVLGIWRKAKQLLATGRWMDYVPP</sequence>